<reference evidence="3 4" key="1">
    <citation type="submission" date="2020-07" db="EMBL/GenBank/DDBJ databases">
        <title>Sequencing the genomes of 1000 actinobacteria strains.</title>
        <authorList>
            <person name="Klenk H.-P."/>
        </authorList>
    </citation>
    <scope>NUCLEOTIDE SEQUENCE [LARGE SCALE GENOMIC DNA]</scope>
    <source>
        <strain evidence="3 4">DSM 43461</strain>
    </source>
</reference>
<sequence>MNGSTFVHQGCVYSSDDDFLRMAVPFIDEGLRREEPVLVTTTPVNLGLVQTALGRHARNVDYAESAFFGRRPPQRVAAFTGYRHRHPGAERVRILAEPVWAGRSARQVEAWECMDSALNAVLAGTDVAASSGYTEPVAFVRGRAAPLAARPDDAVTVPCTGDPARMRHTVVLETALLGLAGERLMIFAAAVGELLIGVSGAGGRRPSVALWGRPGEVVCDVDLPATASLDPFIGLHPPTLDPRPGDGVWLARQICDHLDVRSGPGGTTIRLHTPTLRDTEGGAGA</sequence>
<dbReference type="AlphaFoldDB" id="A0A7Y9GBM6"/>
<accession>A0A7Y9GBM6</accession>
<evidence type="ECO:0000313" key="3">
    <source>
        <dbReference type="EMBL" id="NYE13528.1"/>
    </source>
</evidence>
<feature type="compositionally biased region" description="Basic and acidic residues" evidence="1">
    <location>
        <begin position="275"/>
        <end position="285"/>
    </location>
</feature>
<protein>
    <recommendedName>
        <fullName evidence="2">MEDS domain-containing protein</fullName>
    </recommendedName>
</protein>
<evidence type="ECO:0000313" key="4">
    <source>
        <dbReference type="Proteomes" id="UP000591272"/>
    </source>
</evidence>
<feature type="region of interest" description="Disordered" evidence="1">
    <location>
        <begin position="266"/>
        <end position="285"/>
    </location>
</feature>
<dbReference type="RefSeq" id="WP_179834551.1">
    <property type="nucleotide sequence ID" value="NZ_BMRD01000018.1"/>
</dbReference>
<name>A0A7Y9GBM6_9ACTN</name>
<dbReference type="InterPro" id="IPR025847">
    <property type="entry name" value="MEDS_domain"/>
</dbReference>
<proteinExistence type="predicted"/>
<evidence type="ECO:0000259" key="2">
    <source>
        <dbReference type="Pfam" id="PF14417"/>
    </source>
</evidence>
<dbReference type="Pfam" id="PF14417">
    <property type="entry name" value="MEDS"/>
    <property type="match status" value="1"/>
</dbReference>
<dbReference type="InterPro" id="IPR036890">
    <property type="entry name" value="HATPase_C_sf"/>
</dbReference>
<dbReference type="Proteomes" id="UP000591272">
    <property type="component" value="Unassembled WGS sequence"/>
</dbReference>
<gene>
    <name evidence="3" type="ORF">BJ999_003824</name>
</gene>
<evidence type="ECO:0000256" key="1">
    <source>
        <dbReference type="SAM" id="MobiDB-lite"/>
    </source>
</evidence>
<dbReference type="EMBL" id="JACCBT010000001">
    <property type="protein sequence ID" value="NYE13528.1"/>
    <property type="molecule type" value="Genomic_DNA"/>
</dbReference>
<feature type="domain" description="MEDS" evidence="2">
    <location>
        <begin position="8"/>
        <end position="133"/>
    </location>
</feature>
<organism evidence="3 4">
    <name type="scientific">Actinomadura citrea</name>
    <dbReference type="NCBI Taxonomy" id="46158"/>
    <lineage>
        <taxon>Bacteria</taxon>
        <taxon>Bacillati</taxon>
        <taxon>Actinomycetota</taxon>
        <taxon>Actinomycetes</taxon>
        <taxon>Streptosporangiales</taxon>
        <taxon>Thermomonosporaceae</taxon>
        <taxon>Actinomadura</taxon>
    </lineage>
</organism>
<dbReference type="Gene3D" id="3.30.565.10">
    <property type="entry name" value="Histidine kinase-like ATPase, C-terminal domain"/>
    <property type="match status" value="1"/>
</dbReference>
<comment type="caution">
    <text evidence="3">The sequence shown here is derived from an EMBL/GenBank/DDBJ whole genome shotgun (WGS) entry which is preliminary data.</text>
</comment>
<keyword evidence="4" id="KW-1185">Reference proteome</keyword>